<dbReference type="PANTHER" id="PTHR10472">
    <property type="entry name" value="D-TYROSYL-TRNA TYR DEACYLASE"/>
    <property type="match status" value="1"/>
</dbReference>
<dbReference type="RefSeq" id="XP_007511762.1">
    <property type="nucleotide sequence ID" value="XM_007511700.1"/>
</dbReference>
<dbReference type="EC" id="3.1.1.96" evidence="2 5"/>
<name>K8F8G2_9CHLO</name>
<sequence length="177" mass="19826">MRALIQRVHSGSVSVRHSELHNHALPPSHPSQPEPQSIKTIGKGAVVFLGISSEDTLADCDYVLRKTMSVRLWPDNNNDNAEKNKQWTKSLLDLNLDVLFVSQFTLLAECTKGKKPSFSRAMTPKEAKEMYDEFLKKAREEYKENGIKEGQFGAMMDVHIENDGPVTVLIDSQNKGG</sequence>
<evidence type="ECO:0000256" key="1">
    <source>
        <dbReference type="ARBA" id="ARBA00009673"/>
    </source>
</evidence>
<comment type="catalytic activity">
    <reaction evidence="3">
        <text>glycyl-tRNA(Ala) + H2O = tRNA(Ala) + glycine + H(+)</text>
        <dbReference type="Rhea" id="RHEA:53744"/>
        <dbReference type="Rhea" id="RHEA-COMP:9657"/>
        <dbReference type="Rhea" id="RHEA-COMP:13640"/>
        <dbReference type="ChEBI" id="CHEBI:15377"/>
        <dbReference type="ChEBI" id="CHEBI:15378"/>
        <dbReference type="ChEBI" id="CHEBI:57305"/>
        <dbReference type="ChEBI" id="CHEBI:78442"/>
        <dbReference type="ChEBI" id="CHEBI:78522"/>
        <dbReference type="EC" id="3.1.1.96"/>
    </reaction>
</comment>
<dbReference type="AlphaFoldDB" id="K8F8G2"/>
<evidence type="ECO:0000313" key="7">
    <source>
        <dbReference type="Proteomes" id="UP000198341"/>
    </source>
</evidence>
<dbReference type="NCBIfam" id="TIGR00256">
    <property type="entry name" value="D-aminoacyl-tRNA deacylase"/>
    <property type="match status" value="1"/>
</dbReference>
<protein>
    <recommendedName>
        <fullName evidence="2 5">D-aminoacyl-tRNA deacylase</fullName>
        <ecNumber evidence="2 5">3.1.1.96</ecNumber>
    </recommendedName>
</protein>
<dbReference type="GO" id="GO:0051500">
    <property type="term" value="F:D-tyrosyl-tRNA(Tyr) deacylase activity"/>
    <property type="evidence" value="ECO:0007669"/>
    <property type="project" value="TreeGrafter"/>
</dbReference>
<dbReference type="Pfam" id="PF02580">
    <property type="entry name" value="Tyr_Deacylase"/>
    <property type="match status" value="1"/>
</dbReference>
<comment type="subcellular location">
    <subcellularLocation>
        <location evidence="5">Cytoplasm</location>
    </subcellularLocation>
</comment>
<dbReference type="EMBL" id="FO082271">
    <property type="protein sequence ID" value="CCO17883.1"/>
    <property type="molecule type" value="Genomic_DNA"/>
</dbReference>
<dbReference type="KEGG" id="bpg:Bathy08g00480"/>
<dbReference type="Proteomes" id="UP000198341">
    <property type="component" value="Chromosome 8"/>
</dbReference>
<evidence type="ECO:0000256" key="2">
    <source>
        <dbReference type="ARBA" id="ARBA00013056"/>
    </source>
</evidence>
<keyword evidence="5" id="KW-0820">tRNA-binding</keyword>
<dbReference type="SUPFAM" id="SSF69500">
    <property type="entry name" value="DTD-like"/>
    <property type="match status" value="1"/>
</dbReference>
<evidence type="ECO:0000313" key="6">
    <source>
        <dbReference type="EMBL" id="CCO17883.1"/>
    </source>
</evidence>
<dbReference type="GO" id="GO:0005737">
    <property type="term" value="C:cytoplasm"/>
    <property type="evidence" value="ECO:0007669"/>
    <property type="project" value="UniProtKB-SubCell"/>
</dbReference>
<dbReference type="Gene3D" id="3.50.80.10">
    <property type="entry name" value="D-tyrosyl-tRNA(Tyr) deacylase"/>
    <property type="match status" value="1"/>
</dbReference>
<dbReference type="eggNOG" id="KOG3323">
    <property type="taxonomic scope" value="Eukaryota"/>
</dbReference>
<keyword evidence="7" id="KW-1185">Reference proteome</keyword>
<evidence type="ECO:0000256" key="3">
    <source>
        <dbReference type="ARBA" id="ARBA00047676"/>
    </source>
</evidence>
<proteinExistence type="inferred from homology"/>
<organism evidence="6 7">
    <name type="scientific">Bathycoccus prasinos</name>
    <dbReference type="NCBI Taxonomy" id="41875"/>
    <lineage>
        <taxon>Eukaryota</taxon>
        <taxon>Viridiplantae</taxon>
        <taxon>Chlorophyta</taxon>
        <taxon>Mamiellophyceae</taxon>
        <taxon>Mamiellales</taxon>
        <taxon>Bathycoccaceae</taxon>
        <taxon>Bathycoccus</taxon>
    </lineage>
</organism>
<evidence type="ECO:0000256" key="5">
    <source>
        <dbReference type="RuleBase" id="RU003470"/>
    </source>
</evidence>
<keyword evidence="5" id="KW-0963">Cytoplasm</keyword>
<evidence type="ECO:0000256" key="4">
    <source>
        <dbReference type="ARBA" id="ARBA00048018"/>
    </source>
</evidence>
<comment type="similarity">
    <text evidence="1 5">Belongs to the DTD family.</text>
</comment>
<dbReference type="FunFam" id="3.50.80.10:FF:000001">
    <property type="entry name" value="D-aminoacyl-tRNA deacylase"/>
    <property type="match status" value="1"/>
</dbReference>
<dbReference type="InterPro" id="IPR003732">
    <property type="entry name" value="Daa-tRNA_deacyls_DTD"/>
</dbReference>
<accession>K8F8G2</accession>
<dbReference type="InterPro" id="IPR023509">
    <property type="entry name" value="DTD-like_sf"/>
</dbReference>
<reference evidence="6 7" key="1">
    <citation type="submission" date="2011-10" db="EMBL/GenBank/DDBJ databases">
        <authorList>
            <person name="Genoscope - CEA"/>
        </authorList>
    </citation>
    <scope>NUCLEOTIDE SEQUENCE [LARGE SCALE GENOMIC DNA]</scope>
    <source>
        <strain evidence="6 7">RCC 1105</strain>
    </source>
</reference>
<gene>
    <name evidence="6" type="ORF">Bathy08g00480</name>
</gene>
<dbReference type="OrthoDB" id="275783at2759"/>
<keyword evidence="5" id="KW-0694">RNA-binding</keyword>
<dbReference type="PANTHER" id="PTHR10472:SF5">
    <property type="entry name" value="D-AMINOACYL-TRNA DEACYLASE 1"/>
    <property type="match status" value="1"/>
</dbReference>
<dbReference type="STRING" id="41875.K8F8G2"/>
<dbReference type="GO" id="GO:0106026">
    <property type="term" value="F:Gly-tRNA(Ala) deacylase activity"/>
    <property type="evidence" value="ECO:0007669"/>
    <property type="project" value="RHEA"/>
</dbReference>
<keyword evidence="5" id="KW-0378">Hydrolase</keyword>
<comment type="catalytic activity">
    <reaction evidence="4">
        <text>a D-aminoacyl-tRNA + H2O = a tRNA + a D-alpha-amino acid + H(+)</text>
        <dbReference type="Rhea" id="RHEA:13953"/>
        <dbReference type="Rhea" id="RHEA-COMP:10123"/>
        <dbReference type="Rhea" id="RHEA-COMP:10124"/>
        <dbReference type="ChEBI" id="CHEBI:15377"/>
        <dbReference type="ChEBI" id="CHEBI:15378"/>
        <dbReference type="ChEBI" id="CHEBI:59871"/>
        <dbReference type="ChEBI" id="CHEBI:78442"/>
        <dbReference type="ChEBI" id="CHEBI:79333"/>
        <dbReference type="EC" id="3.1.1.96"/>
    </reaction>
</comment>
<dbReference type="GO" id="GO:0000049">
    <property type="term" value="F:tRNA binding"/>
    <property type="evidence" value="ECO:0007669"/>
    <property type="project" value="UniProtKB-KW"/>
</dbReference>
<dbReference type="GeneID" id="19014027"/>